<evidence type="ECO:0000313" key="1">
    <source>
        <dbReference type="EMBL" id="TDO03466.1"/>
    </source>
</evidence>
<organism evidence="1 2">
    <name type="scientific">Halomonas ventosae</name>
    <dbReference type="NCBI Taxonomy" id="229007"/>
    <lineage>
        <taxon>Bacteria</taxon>
        <taxon>Pseudomonadati</taxon>
        <taxon>Pseudomonadota</taxon>
        <taxon>Gammaproteobacteria</taxon>
        <taxon>Oceanospirillales</taxon>
        <taxon>Halomonadaceae</taxon>
        <taxon>Halomonas</taxon>
    </lineage>
</organism>
<name>A0A4R6H7F7_9GAMM</name>
<gene>
    <name evidence="1" type="ORF">DFO68_1175</name>
</gene>
<dbReference type="Proteomes" id="UP000295150">
    <property type="component" value="Unassembled WGS sequence"/>
</dbReference>
<evidence type="ECO:0000313" key="2">
    <source>
        <dbReference type="Proteomes" id="UP000295150"/>
    </source>
</evidence>
<dbReference type="EMBL" id="SNWH01000017">
    <property type="protein sequence ID" value="TDO03466.1"/>
    <property type="molecule type" value="Genomic_DNA"/>
</dbReference>
<comment type="caution">
    <text evidence="1">The sequence shown here is derived from an EMBL/GenBank/DDBJ whole genome shotgun (WGS) entry which is preliminary data.</text>
</comment>
<keyword evidence="2" id="KW-1185">Reference proteome</keyword>
<sequence>MATLTFPEKFATQGDDNVRTGGYQVVYGLSGDDTLRADADSEYSFLAGGAGNDTYVAGRDSAITMVDSGGFDTVVADGIGLYSNNTYARTVEGRHLLLQNTLTDQQLAITDWQDPARQIESFQLGGDTFSLAQIQSAVTSSSNFLGDVTVEQIVGEDLLPSGTSSDDLQALLVNIEAREAGQPSAQSAASEVVGQGDAFFISHEEDDTVNDINDRYDDRYDWQEGPNSDDWFDSEGYLNRNPDVAAARIDPLEHFMNYGINEGRDPNDWFDVDWYLSQNTDVANAGINPVEHYSRYGWKEGRDPSAEFDTDAYLTANPDVEAVGINPLEHWLQYGQAEGRELG</sequence>
<accession>A0A4R6H7F7</accession>
<dbReference type="OrthoDB" id="433681at2"/>
<proteinExistence type="predicted"/>
<dbReference type="SUPFAM" id="SSF51120">
    <property type="entry name" value="beta-Roll"/>
    <property type="match status" value="1"/>
</dbReference>
<reference evidence="1 2" key="1">
    <citation type="submission" date="2019-03" db="EMBL/GenBank/DDBJ databases">
        <title>Freshwater and sediment microbial communities from various areas in North America, analyzing microbe dynamics in response to fracking.</title>
        <authorList>
            <person name="Lamendella R."/>
        </authorList>
    </citation>
    <scope>NUCLEOTIDE SEQUENCE [LARGE SCALE GENOMIC DNA]</scope>
    <source>
        <strain evidence="1 2">1_TX</strain>
    </source>
</reference>
<evidence type="ECO:0008006" key="3">
    <source>
        <dbReference type="Google" id="ProtNLM"/>
    </source>
</evidence>
<protein>
    <recommendedName>
        <fullName evidence="3">Hemolysin type calcium-binding protein</fullName>
    </recommendedName>
</protein>
<dbReference type="RefSeq" id="WP_133483852.1">
    <property type="nucleotide sequence ID" value="NZ_SNWH01000017.1"/>
</dbReference>
<dbReference type="InterPro" id="IPR011049">
    <property type="entry name" value="Serralysin-like_metalloprot_C"/>
</dbReference>
<dbReference type="AlphaFoldDB" id="A0A4R6H7F7"/>